<dbReference type="Proteomes" id="UP000182985">
    <property type="component" value="Unassembled WGS sequence"/>
</dbReference>
<dbReference type="InterPro" id="IPR011990">
    <property type="entry name" value="TPR-like_helical_dom_sf"/>
</dbReference>
<dbReference type="EMBL" id="MOEC01000025">
    <property type="protein sequence ID" value="OIS91659.1"/>
    <property type="molecule type" value="Genomic_DNA"/>
</dbReference>
<dbReference type="SUPFAM" id="SSF144059">
    <property type="entry name" value="ImpE-like"/>
    <property type="match status" value="1"/>
</dbReference>
<accession>A0A1J6HH02</accession>
<dbReference type="Gene3D" id="1.25.40.10">
    <property type="entry name" value="Tetratricopeptide repeat domain"/>
    <property type="match status" value="1"/>
</dbReference>
<evidence type="ECO:0000313" key="2">
    <source>
        <dbReference type="Proteomes" id="UP000182985"/>
    </source>
</evidence>
<reference evidence="1 2" key="1">
    <citation type="submission" date="2016-10" db="EMBL/GenBank/DDBJ databases">
        <title>The Draft Genome Sequence of the Potato Rhizosphere Bacteria Ochrobactrum sp. IPA7.2.</title>
        <authorList>
            <person name="Gogoleva N.E."/>
            <person name="Khlopko Y.A."/>
            <person name="Burygin G.L."/>
            <person name="Plotnikov A.O."/>
        </authorList>
    </citation>
    <scope>NUCLEOTIDE SEQUENCE [LARGE SCALE GENOMIC DNA]</scope>
    <source>
        <strain evidence="1 2">IPA7.2</strain>
    </source>
</reference>
<dbReference type="PIRSF" id="PIRSF029288">
    <property type="entry name" value="SciE_ImpE"/>
    <property type="match status" value="1"/>
</dbReference>
<dbReference type="AlphaFoldDB" id="A0A1J6HH02"/>
<dbReference type="RefSeq" id="WP_071633318.1">
    <property type="nucleotide sequence ID" value="NZ_MOEC01000025.1"/>
</dbReference>
<keyword evidence="2" id="KW-1185">Reference proteome</keyword>
<proteinExistence type="predicted"/>
<dbReference type="OrthoDB" id="5416084at2"/>
<dbReference type="Pfam" id="PF07024">
    <property type="entry name" value="ImpE"/>
    <property type="match status" value="1"/>
</dbReference>
<gene>
    <name evidence="1" type="ORF">BLA27_20400</name>
</gene>
<organism evidence="1 2">
    <name type="scientific">Brucella cytisi</name>
    <dbReference type="NCBI Taxonomy" id="407152"/>
    <lineage>
        <taxon>Bacteria</taxon>
        <taxon>Pseudomonadati</taxon>
        <taxon>Pseudomonadota</taxon>
        <taxon>Alphaproteobacteria</taxon>
        <taxon>Hyphomicrobiales</taxon>
        <taxon>Brucellaceae</taxon>
        <taxon>Brucella/Ochrobactrum group</taxon>
        <taxon>Brucella</taxon>
    </lineage>
</organism>
<evidence type="ECO:0000313" key="1">
    <source>
        <dbReference type="EMBL" id="OIS91659.1"/>
    </source>
</evidence>
<comment type="caution">
    <text evidence="1">The sequence shown here is derived from an EMBL/GenBank/DDBJ whole genome shotgun (WGS) entry which is preliminary data.</text>
</comment>
<sequence length="274" mass="29977">MIFADTIAALLENGALEAARQATQDQVKAAPGDRLARHLYIDLLILSGSYERADAQCNLATTLSPEDAVGFGLLRHQLRAMAAREAWFSYGAIPQFIGEPSQREQDSLRLAVAIREQAFDEAVGFLAELDALDEPLRFEVSGKFVDFLRDGDDRTPYILEVLTTGGGYLWVGFDRIAALDPEPLTRPRDYAFRPARLTLHDGASASVLLPAIYNGTPEDETMLLARQTVWEQDVPGLTFGRGQRCLLAGDELVPLHELANLRALAGDAGMTPHG</sequence>
<evidence type="ECO:0008006" key="3">
    <source>
        <dbReference type="Google" id="ProtNLM"/>
    </source>
</evidence>
<dbReference type="InterPro" id="IPR009211">
    <property type="entry name" value="TagJ"/>
</dbReference>
<protein>
    <recommendedName>
        <fullName evidence="3">Type VI secretion system protein ImpE</fullName>
    </recommendedName>
</protein>
<name>A0A1J6HH02_9HYPH</name>